<keyword evidence="8" id="KW-0808">Transferase</keyword>
<keyword evidence="2 4" id="KW-0547">Nucleotide-binding</keyword>
<feature type="compositionally biased region" description="Basic and acidic residues" evidence="6">
    <location>
        <begin position="457"/>
        <end position="476"/>
    </location>
</feature>
<keyword evidence="8" id="KW-0418">Kinase</keyword>
<comment type="similarity">
    <text evidence="5">Belongs to the protein kinase superfamily.</text>
</comment>
<dbReference type="GO" id="GO:0005634">
    <property type="term" value="C:nucleus"/>
    <property type="evidence" value="ECO:0000318"/>
    <property type="project" value="GO_Central"/>
</dbReference>
<evidence type="ECO:0000256" key="5">
    <source>
        <dbReference type="RuleBase" id="RU000304"/>
    </source>
</evidence>
<dbReference type="InterPro" id="IPR011009">
    <property type="entry name" value="Kinase-like_dom_sf"/>
</dbReference>
<reference evidence="8 9" key="1">
    <citation type="journal article" date="2008" name="Nature">
        <title>The genome of the model beetle and pest Tribolium castaneum.</title>
        <authorList>
            <consortium name="Tribolium Genome Sequencing Consortium"/>
            <person name="Richards S."/>
            <person name="Gibbs R.A."/>
            <person name="Weinstock G.M."/>
            <person name="Brown S.J."/>
            <person name="Denell R."/>
            <person name="Beeman R.W."/>
            <person name="Gibbs R."/>
            <person name="Beeman R.W."/>
            <person name="Brown S.J."/>
            <person name="Bucher G."/>
            <person name="Friedrich M."/>
            <person name="Grimmelikhuijzen C.J."/>
            <person name="Klingler M."/>
            <person name="Lorenzen M."/>
            <person name="Richards S."/>
            <person name="Roth S."/>
            <person name="Schroder R."/>
            <person name="Tautz D."/>
            <person name="Zdobnov E.M."/>
            <person name="Muzny D."/>
            <person name="Gibbs R.A."/>
            <person name="Weinstock G.M."/>
            <person name="Attaway T."/>
            <person name="Bell S."/>
            <person name="Buhay C.J."/>
            <person name="Chandrabose M.N."/>
            <person name="Chavez D."/>
            <person name="Clerk-Blankenburg K.P."/>
            <person name="Cree A."/>
            <person name="Dao M."/>
            <person name="Davis C."/>
            <person name="Chacko J."/>
            <person name="Dinh H."/>
            <person name="Dugan-Rocha S."/>
            <person name="Fowler G."/>
            <person name="Garner T.T."/>
            <person name="Garnes J."/>
            <person name="Gnirke A."/>
            <person name="Hawes A."/>
            <person name="Hernandez J."/>
            <person name="Hines S."/>
            <person name="Holder M."/>
            <person name="Hume J."/>
            <person name="Jhangiani S.N."/>
            <person name="Joshi V."/>
            <person name="Khan Z.M."/>
            <person name="Jackson L."/>
            <person name="Kovar C."/>
            <person name="Kowis A."/>
            <person name="Lee S."/>
            <person name="Lewis L.R."/>
            <person name="Margolis J."/>
            <person name="Morgan M."/>
            <person name="Nazareth L.V."/>
            <person name="Nguyen N."/>
            <person name="Okwuonu G."/>
            <person name="Parker D."/>
            <person name="Richards S."/>
            <person name="Ruiz S.J."/>
            <person name="Santibanez J."/>
            <person name="Savard J."/>
            <person name="Scherer S.E."/>
            <person name="Schneider B."/>
            <person name="Sodergren E."/>
            <person name="Tautz D."/>
            <person name="Vattahil S."/>
            <person name="Villasana D."/>
            <person name="White C.S."/>
            <person name="Wright R."/>
            <person name="Park Y."/>
            <person name="Beeman R.W."/>
            <person name="Lord J."/>
            <person name="Oppert B."/>
            <person name="Lorenzen M."/>
            <person name="Brown S."/>
            <person name="Wang L."/>
            <person name="Savard J."/>
            <person name="Tautz D."/>
            <person name="Richards S."/>
            <person name="Weinstock G."/>
            <person name="Gibbs R.A."/>
            <person name="Liu Y."/>
            <person name="Worley K."/>
            <person name="Weinstock G."/>
            <person name="Elsik C.G."/>
            <person name="Reese J.T."/>
            <person name="Elhaik E."/>
            <person name="Landan G."/>
            <person name="Graur D."/>
            <person name="Arensburger P."/>
            <person name="Atkinson P."/>
            <person name="Beeman R.W."/>
            <person name="Beidler J."/>
            <person name="Brown S.J."/>
            <person name="Demuth J.P."/>
            <person name="Drury D.W."/>
            <person name="Du Y.Z."/>
            <person name="Fujiwara H."/>
            <person name="Lorenzen M."/>
            <person name="Maselli V."/>
            <person name="Osanai M."/>
            <person name="Park Y."/>
            <person name="Robertson H.M."/>
            <person name="Tu Z."/>
            <person name="Wang J.J."/>
            <person name="Wang S."/>
            <person name="Richards S."/>
            <person name="Song H."/>
            <person name="Zhang L."/>
            <person name="Sodergren E."/>
            <person name="Werner D."/>
            <person name="Stanke M."/>
            <person name="Morgenstern B."/>
            <person name="Solovyev V."/>
            <person name="Kosarev P."/>
            <person name="Brown G."/>
            <person name="Chen H.C."/>
            <person name="Ermolaeva O."/>
            <person name="Hlavina W."/>
            <person name="Kapustin Y."/>
            <person name="Kiryutin B."/>
            <person name="Kitts P."/>
            <person name="Maglott D."/>
            <person name="Pruitt K."/>
            <person name="Sapojnikov V."/>
            <person name="Souvorov A."/>
            <person name="Mackey A.J."/>
            <person name="Waterhouse R.M."/>
            <person name="Wyder S."/>
            <person name="Zdobnov E.M."/>
            <person name="Zdobnov E.M."/>
            <person name="Wyder S."/>
            <person name="Kriventseva E.V."/>
            <person name="Kadowaki T."/>
            <person name="Bork P."/>
            <person name="Aranda M."/>
            <person name="Bao R."/>
            <person name="Beermann A."/>
            <person name="Berns N."/>
            <person name="Bolognesi R."/>
            <person name="Bonneton F."/>
            <person name="Bopp D."/>
            <person name="Brown S.J."/>
            <person name="Bucher G."/>
            <person name="Butts T."/>
            <person name="Chaumot A."/>
            <person name="Denell R.E."/>
            <person name="Ferrier D.E."/>
            <person name="Friedrich M."/>
            <person name="Gordon C.M."/>
            <person name="Jindra M."/>
            <person name="Klingler M."/>
            <person name="Lan Q."/>
            <person name="Lattorff H.M."/>
            <person name="Laudet V."/>
            <person name="von Levetsow C."/>
            <person name="Liu Z."/>
            <person name="Lutz R."/>
            <person name="Lynch J.A."/>
            <person name="da Fonseca R.N."/>
            <person name="Posnien N."/>
            <person name="Reuter R."/>
            <person name="Roth S."/>
            <person name="Savard J."/>
            <person name="Schinko J.B."/>
            <person name="Schmitt C."/>
            <person name="Schoppmeier M."/>
            <person name="Schroder R."/>
            <person name="Shippy T.D."/>
            <person name="Simonnet F."/>
            <person name="Marques-Souza H."/>
            <person name="Tautz D."/>
            <person name="Tomoyasu Y."/>
            <person name="Trauner J."/>
            <person name="Van der Zee M."/>
            <person name="Vervoort M."/>
            <person name="Wittkopp N."/>
            <person name="Wimmer E.A."/>
            <person name="Yang X."/>
            <person name="Jones A.K."/>
            <person name="Sattelle D.B."/>
            <person name="Ebert P.R."/>
            <person name="Nelson D."/>
            <person name="Scott J.G."/>
            <person name="Beeman R.W."/>
            <person name="Muthukrishnan S."/>
            <person name="Kramer K.J."/>
            <person name="Arakane Y."/>
            <person name="Beeman R.W."/>
            <person name="Zhu Q."/>
            <person name="Hogenkamp D."/>
            <person name="Dixit R."/>
            <person name="Oppert B."/>
            <person name="Jiang H."/>
            <person name="Zou Z."/>
            <person name="Marshall J."/>
            <person name="Elpidina E."/>
            <person name="Vinokurov K."/>
            <person name="Oppert C."/>
            <person name="Zou Z."/>
            <person name="Evans J."/>
            <person name="Lu Z."/>
            <person name="Zhao P."/>
            <person name="Sumathipala N."/>
            <person name="Altincicek B."/>
            <person name="Vilcinskas A."/>
            <person name="Williams M."/>
            <person name="Hultmark D."/>
            <person name="Hetru C."/>
            <person name="Jiang H."/>
            <person name="Grimmelikhuijzen C.J."/>
            <person name="Hauser F."/>
            <person name="Cazzamali G."/>
            <person name="Williamson M."/>
            <person name="Park Y."/>
            <person name="Li B."/>
            <person name="Tanaka Y."/>
            <person name="Predel R."/>
            <person name="Neupert S."/>
            <person name="Schachtner J."/>
            <person name="Verleyen P."/>
            <person name="Raible F."/>
            <person name="Bork P."/>
            <person name="Friedrich M."/>
            <person name="Walden K.K."/>
            <person name="Robertson H.M."/>
            <person name="Angeli S."/>
            <person name="Foret S."/>
            <person name="Bucher G."/>
            <person name="Schuetz S."/>
            <person name="Maleszka R."/>
            <person name="Wimmer E.A."/>
            <person name="Beeman R.W."/>
            <person name="Lorenzen M."/>
            <person name="Tomoyasu Y."/>
            <person name="Miller S.C."/>
            <person name="Grossmann D."/>
            <person name="Bucher G."/>
        </authorList>
    </citation>
    <scope>NUCLEOTIDE SEQUENCE [LARGE SCALE GENOMIC DNA]</scope>
    <source>
        <strain evidence="8 9">Georgia GA2</strain>
    </source>
</reference>
<dbReference type="Gene3D" id="1.10.510.10">
    <property type="entry name" value="Transferase(Phosphotransferase) domain 1"/>
    <property type="match status" value="1"/>
</dbReference>
<dbReference type="Pfam" id="PF00069">
    <property type="entry name" value="Pkinase"/>
    <property type="match status" value="1"/>
</dbReference>
<dbReference type="FunCoup" id="D6WZL1">
    <property type="interactions" value="1090"/>
</dbReference>
<gene>
    <name evidence="8" type="primary">AUGUSTUS-3.0.2_12687</name>
    <name evidence="8" type="ORF">TcasGA2_TC012687</name>
</gene>
<dbReference type="SUPFAM" id="SSF56112">
    <property type="entry name" value="Protein kinase-like (PK-like)"/>
    <property type="match status" value="1"/>
</dbReference>
<dbReference type="InParanoid" id="D6WZL1"/>
<evidence type="ECO:0000256" key="6">
    <source>
        <dbReference type="SAM" id="MobiDB-lite"/>
    </source>
</evidence>
<dbReference type="Proteomes" id="UP000007266">
    <property type="component" value="Linkage group 9"/>
</dbReference>
<keyword evidence="5" id="KW-0723">Serine/threonine-protein kinase</keyword>
<dbReference type="OrthoDB" id="2687620at2759"/>
<evidence type="ECO:0000259" key="7">
    <source>
        <dbReference type="PROSITE" id="PS50011"/>
    </source>
</evidence>
<dbReference type="GO" id="GO:0005524">
    <property type="term" value="F:ATP binding"/>
    <property type="evidence" value="ECO:0007669"/>
    <property type="project" value="UniProtKB-UniRule"/>
</dbReference>
<dbReference type="EC" id="2.7.11.1" evidence="1"/>
<dbReference type="KEGG" id="tca:661614"/>
<sequence>MSKPVKKPRKKATTGYKMPEPLPAGEVLVDVGKNQWRLGPSIGKGGFGEIYAAQEASSKSPKYPYVVKVEPHGNGPLFVEMHFYMKNAKQADIEAFMKKHKLKTFGMPAYLGSGSHEMGASKYRFIVMEKFGADIDQLRRDKGALSSTSVFQMGWQITYVLEYIHDFGYIHGDIKGGNVLLGVNKSQVYLVDFGLATKFSTEREFKPNPKKAHDGTIEYTSRDAHHGVPTRRGDFEILGFNLIHWLGGTLPWDSHLSDPKTVQQLKEDNLKDVPKFIKTCLGKKSETLIKYFQYVNSLKFDEVPDYKKIRSLFEDEIRKNGKTVDSPFDFLGTVKKRRSLCGDRLDDGDDENVTPVKKLAKKKEKKQKEVIENKTEEVMTPAMKEILAKKEKNALKKKKTKTSDDKNGEVDNAGMMEIRKKKDKASEETNGHLGARKKKTKASSDDSDGEVYNAEMLEIKQKINKGRSEEVRENGRPRRHLPACNYDERTPRQPRKKT</sequence>
<evidence type="ECO:0000313" key="8">
    <source>
        <dbReference type="EMBL" id="EFA10442.1"/>
    </source>
</evidence>
<dbReference type="GO" id="GO:0005737">
    <property type="term" value="C:cytoplasm"/>
    <property type="evidence" value="ECO:0000318"/>
    <property type="project" value="GO_Central"/>
</dbReference>
<dbReference type="PROSITE" id="PS50011">
    <property type="entry name" value="PROTEIN_KINASE_DOM"/>
    <property type="match status" value="1"/>
</dbReference>
<feature type="compositionally biased region" description="Basic and acidic residues" evidence="6">
    <location>
        <begin position="417"/>
        <end position="430"/>
    </location>
</feature>
<dbReference type="HOGENOM" id="CLU_019279_4_2_1"/>
<dbReference type="InterPro" id="IPR050235">
    <property type="entry name" value="CK1_Ser-Thr_kinase"/>
</dbReference>
<evidence type="ECO:0000256" key="4">
    <source>
        <dbReference type="PROSITE-ProRule" id="PRU10141"/>
    </source>
</evidence>
<dbReference type="PhylomeDB" id="D6WZL1"/>
<dbReference type="PROSITE" id="PS00107">
    <property type="entry name" value="PROTEIN_KINASE_ATP"/>
    <property type="match status" value="1"/>
</dbReference>
<dbReference type="PANTHER" id="PTHR11909">
    <property type="entry name" value="CASEIN KINASE-RELATED"/>
    <property type="match status" value="1"/>
</dbReference>
<dbReference type="OMA" id="MHSTGYV"/>
<proteinExistence type="inferred from homology"/>
<dbReference type="SMART" id="SM00220">
    <property type="entry name" value="S_TKc"/>
    <property type="match status" value="1"/>
</dbReference>
<feature type="domain" description="Protein kinase" evidence="7">
    <location>
        <begin position="36"/>
        <end position="300"/>
    </location>
</feature>
<feature type="binding site" evidence="4">
    <location>
        <position position="68"/>
    </location>
    <ligand>
        <name>ATP</name>
        <dbReference type="ChEBI" id="CHEBI:30616"/>
    </ligand>
</feature>
<dbReference type="GO" id="GO:0006974">
    <property type="term" value="P:DNA damage response"/>
    <property type="evidence" value="ECO:0000318"/>
    <property type="project" value="GO_Central"/>
</dbReference>
<reference evidence="8 9" key="2">
    <citation type="journal article" date="2010" name="Nucleic Acids Res.">
        <title>BeetleBase in 2010: revisions to provide comprehensive genomic information for Tribolium castaneum.</title>
        <authorList>
            <person name="Kim H.S."/>
            <person name="Murphy T."/>
            <person name="Xia J."/>
            <person name="Caragea D."/>
            <person name="Park Y."/>
            <person name="Beeman R.W."/>
            <person name="Lorenzen M.D."/>
            <person name="Butcher S."/>
            <person name="Manak J.R."/>
            <person name="Brown S.J."/>
        </authorList>
    </citation>
    <scope>GENOME REANNOTATION</scope>
    <source>
        <strain evidence="8 9">Georgia GA2</strain>
    </source>
</reference>
<evidence type="ECO:0000313" key="9">
    <source>
        <dbReference type="Proteomes" id="UP000007266"/>
    </source>
</evidence>
<dbReference type="EMBL" id="KQ971372">
    <property type="protein sequence ID" value="EFA10442.1"/>
    <property type="molecule type" value="Genomic_DNA"/>
</dbReference>
<accession>D6WZL1</accession>
<dbReference type="AlphaFoldDB" id="D6WZL1"/>
<dbReference type="InterPro" id="IPR017441">
    <property type="entry name" value="Protein_kinase_ATP_BS"/>
</dbReference>
<dbReference type="InterPro" id="IPR008271">
    <property type="entry name" value="Ser/Thr_kinase_AS"/>
</dbReference>
<dbReference type="STRING" id="7070.D6WZL1"/>
<dbReference type="GO" id="GO:0004674">
    <property type="term" value="F:protein serine/threonine kinase activity"/>
    <property type="evidence" value="ECO:0000318"/>
    <property type="project" value="GO_Central"/>
</dbReference>
<feature type="region of interest" description="Disordered" evidence="6">
    <location>
        <begin position="391"/>
        <end position="498"/>
    </location>
</feature>
<evidence type="ECO:0000256" key="2">
    <source>
        <dbReference type="ARBA" id="ARBA00022741"/>
    </source>
</evidence>
<evidence type="ECO:0000256" key="1">
    <source>
        <dbReference type="ARBA" id="ARBA00012513"/>
    </source>
</evidence>
<keyword evidence="3 4" id="KW-0067">ATP-binding</keyword>
<dbReference type="GO" id="GO:0007165">
    <property type="term" value="P:signal transduction"/>
    <property type="evidence" value="ECO:0000318"/>
    <property type="project" value="GO_Central"/>
</dbReference>
<name>D6WZL1_TRICA</name>
<dbReference type="eggNOG" id="KOG1164">
    <property type="taxonomic scope" value="Eukaryota"/>
</dbReference>
<dbReference type="FunFam" id="1.10.510.10:FF:000931">
    <property type="entry name" value="Ballchen, isoform B"/>
    <property type="match status" value="1"/>
</dbReference>
<dbReference type="PROSITE" id="PS00108">
    <property type="entry name" value="PROTEIN_KINASE_ST"/>
    <property type="match status" value="1"/>
</dbReference>
<dbReference type="InterPro" id="IPR000719">
    <property type="entry name" value="Prot_kinase_dom"/>
</dbReference>
<keyword evidence="9" id="KW-1185">Reference proteome</keyword>
<evidence type="ECO:0000256" key="3">
    <source>
        <dbReference type="ARBA" id="ARBA00022840"/>
    </source>
</evidence>
<organism evidence="8 9">
    <name type="scientific">Tribolium castaneum</name>
    <name type="common">Red flour beetle</name>
    <dbReference type="NCBI Taxonomy" id="7070"/>
    <lineage>
        <taxon>Eukaryota</taxon>
        <taxon>Metazoa</taxon>
        <taxon>Ecdysozoa</taxon>
        <taxon>Arthropoda</taxon>
        <taxon>Hexapoda</taxon>
        <taxon>Insecta</taxon>
        <taxon>Pterygota</taxon>
        <taxon>Neoptera</taxon>
        <taxon>Endopterygota</taxon>
        <taxon>Coleoptera</taxon>
        <taxon>Polyphaga</taxon>
        <taxon>Cucujiformia</taxon>
        <taxon>Tenebrionidae</taxon>
        <taxon>Tenebrionidae incertae sedis</taxon>
        <taxon>Tribolium</taxon>
    </lineage>
</organism>
<protein>
    <recommendedName>
        <fullName evidence="1">non-specific serine/threonine protein kinase</fullName>
        <ecNumber evidence="1">2.7.11.1</ecNumber>
    </recommendedName>
</protein>